<dbReference type="AlphaFoldDB" id="A0A6A5W1F1"/>
<keyword evidence="4" id="KW-1185">Reference proteome</keyword>
<feature type="transmembrane region" description="Helical" evidence="2">
    <location>
        <begin position="20"/>
        <end position="40"/>
    </location>
</feature>
<keyword evidence="2" id="KW-0472">Membrane</keyword>
<evidence type="ECO:0000256" key="1">
    <source>
        <dbReference type="SAM" id="MobiDB-lite"/>
    </source>
</evidence>
<evidence type="ECO:0000313" key="3">
    <source>
        <dbReference type="EMBL" id="KAF1994818.1"/>
    </source>
</evidence>
<feature type="transmembrane region" description="Helical" evidence="2">
    <location>
        <begin position="66"/>
        <end position="91"/>
    </location>
</feature>
<feature type="transmembrane region" description="Helical" evidence="2">
    <location>
        <begin position="103"/>
        <end position="127"/>
    </location>
</feature>
<feature type="compositionally biased region" description="Basic and acidic residues" evidence="1">
    <location>
        <begin position="214"/>
        <end position="224"/>
    </location>
</feature>
<dbReference type="PANTHER" id="PTHR42069">
    <property type="entry name" value="HYPHAL ANASTAMOSIS-8 PROTEIN"/>
    <property type="match status" value="1"/>
</dbReference>
<name>A0A6A5W1F1_9PLEO</name>
<dbReference type="Proteomes" id="UP000799779">
    <property type="component" value="Unassembled WGS sequence"/>
</dbReference>
<feature type="region of interest" description="Disordered" evidence="1">
    <location>
        <begin position="206"/>
        <end position="235"/>
    </location>
</feature>
<reference evidence="3" key="1">
    <citation type="journal article" date="2020" name="Stud. Mycol.">
        <title>101 Dothideomycetes genomes: a test case for predicting lifestyles and emergence of pathogens.</title>
        <authorList>
            <person name="Haridas S."/>
            <person name="Albert R."/>
            <person name="Binder M."/>
            <person name="Bloem J."/>
            <person name="Labutti K."/>
            <person name="Salamov A."/>
            <person name="Andreopoulos B."/>
            <person name="Baker S."/>
            <person name="Barry K."/>
            <person name="Bills G."/>
            <person name="Bluhm B."/>
            <person name="Cannon C."/>
            <person name="Castanera R."/>
            <person name="Culley D."/>
            <person name="Daum C."/>
            <person name="Ezra D."/>
            <person name="Gonzalez J."/>
            <person name="Henrissat B."/>
            <person name="Kuo A."/>
            <person name="Liang C."/>
            <person name="Lipzen A."/>
            <person name="Lutzoni F."/>
            <person name="Magnuson J."/>
            <person name="Mondo S."/>
            <person name="Nolan M."/>
            <person name="Ohm R."/>
            <person name="Pangilinan J."/>
            <person name="Park H.-J."/>
            <person name="Ramirez L."/>
            <person name="Alfaro M."/>
            <person name="Sun H."/>
            <person name="Tritt A."/>
            <person name="Yoshinaga Y."/>
            <person name="Zwiers L.-H."/>
            <person name="Turgeon B."/>
            <person name="Goodwin S."/>
            <person name="Spatafora J."/>
            <person name="Crous P."/>
            <person name="Grigoriev I."/>
        </authorList>
    </citation>
    <scope>NUCLEOTIDE SEQUENCE</scope>
    <source>
        <strain evidence="3">CBS 123094</strain>
    </source>
</reference>
<accession>A0A6A5W1F1</accession>
<proteinExistence type="predicted"/>
<gene>
    <name evidence="3" type="ORF">P154DRAFT_446831</name>
</gene>
<protein>
    <submittedName>
        <fullName evidence="3">Uncharacterized protein</fullName>
    </submittedName>
</protein>
<evidence type="ECO:0000256" key="2">
    <source>
        <dbReference type="SAM" id="Phobius"/>
    </source>
</evidence>
<keyword evidence="2" id="KW-1133">Transmembrane helix</keyword>
<feature type="transmembrane region" description="Helical" evidence="2">
    <location>
        <begin position="179"/>
        <end position="200"/>
    </location>
</feature>
<sequence>MSPDAPTYKQPHWLSSLRSYLRILIIVLSGTVIVSLAHTLKVYKGNRYLDLRKGELPMTWPAHTNLVPTIVLMAIAGTNFLASIVIVGLGYKKAFRRPFRSRDVYRIVAGSFGVVLWTTALAVYFLLNRASKASLGRYACTHRNVISNGRYQYRAVCSEQARTSSPHCSASMLTLRQRFAFYVTIGATAAEALTLLTLWLSASFSKKQGPTPTAEEKHKRDDGVPIHYHKSGRLA</sequence>
<dbReference type="OrthoDB" id="3782299at2759"/>
<organism evidence="3 4">
    <name type="scientific">Amniculicola lignicola CBS 123094</name>
    <dbReference type="NCBI Taxonomy" id="1392246"/>
    <lineage>
        <taxon>Eukaryota</taxon>
        <taxon>Fungi</taxon>
        <taxon>Dikarya</taxon>
        <taxon>Ascomycota</taxon>
        <taxon>Pezizomycotina</taxon>
        <taxon>Dothideomycetes</taxon>
        <taxon>Pleosporomycetidae</taxon>
        <taxon>Pleosporales</taxon>
        <taxon>Amniculicolaceae</taxon>
        <taxon>Amniculicola</taxon>
    </lineage>
</organism>
<keyword evidence="2" id="KW-0812">Transmembrane</keyword>
<evidence type="ECO:0000313" key="4">
    <source>
        <dbReference type="Proteomes" id="UP000799779"/>
    </source>
</evidence>
<dbReference type="PANTHER" id="PTHR42069:SF1">
    <property type="entry name" value="MARVEL DOMAIN-CONTAINING PROTEIN"/>
    <property type="match status" value="1"/>
</dbReference>
<dbReference type="EMBL" id="ML977651">
    <property type="protein sequence ID" value="KAF1994818.1"/>
    <property type="molecule type" value="Genomic_DNA"/>
</dbReference>